<feature type="region of interest" description="Disordered" evidence="4">
    <location>
        <begin position="2125"/>
        <end position="2173"/>
    </location>
</feature>
<dbReference type="GO" id="GO:0004315">
    <property type="term" value="F:3-oxoacyl-[acyl-carrier-protein] synthase activity"/>
    <property type="evidence" value="ECO:0007669"/>
    <property type="project" value="InterPro"/>
</dbReference>
<feature type="region of interest" description="Disordered" evidence="4">
    <location>
        <begin position="854"/>
        <end position="873"/>
    </location>
</feature>
<feature type="region of interest" description="Disordered" evidence="4">
    <location>
        <begin position="3015"/>
        <end position="3064"/>
    </location>
</feature>
<feature type="compositionally biased region" description="Basic and acidic residues" evidence="4">
    <location>
        <begin position="2302"/>
        <end position="2356"/>
    </location>
</feature>
<accession>A0AA36MPA7</accession>
<dbReference type="Pfam" id="PF02801">
    <property type="entry name" value="Ketoacyl-synt_C"/>
    <property type="match status" value="1"/>
</dbReference>
<proteinExistence type="predicted"/>
<dbReference type="InterPro" id="IPR001227">
    <property type="entry name" value="Ac_transferase_dom_sf"/>
</dbReference>
<feature type="compositionally biased region" description="Basic and acidic residues" evidence="4">
    <location>
        <begin position="2262"/>
        <end position="2288"/>
    </location>
</feature>
<dbReference type="Gene3D" id="1.10.1200.10">
    <property type="entry name" value="ACP-like"/>
    <property type="match status" value="1"/>
</dbReference>
<gene>
    <name evidence="6" type="ORF">EVOR1521_LOCUS3963</name>
</gene>
<dbReference type="InterPro" id="IPR014030">
    <property type="entry name" value="Ketoacyl_synth_N"/>
</dbReference>
<dbReference type="InterPro" id="IPR016039">
    <property type="entry name" value="Thiolase-like"/>
</dbReference>
<dbReference type="InterPro" id="IPR016035">
    <property type="entry name" value="Acyl_Trfase/lysoPLipase"/>
</dbReference>
<feature type="compositionally biased region" description="Basic and acidic residues" evidence="4">
    <location>
        <begin position="2599"/>
        <end position="2629"/>
    </location>
</feature>
<evidence type="ECO:0000313" key="7">
    <source>
        <dbReference type="Proteomes" id="UP001178507"/>
    </source>
</evidence>
<protein>
    <recommendedName>
        <fullName evidence="5">Ketosynthase family 3 (KS3) domain-containing protein</fullName>
    </recommendedName>
</protein>
<dbReference type="PROSITE" id="PS52004">
    <property type="entry name" value="KS3_2"/>
    <property type="match status" value="1"/>
</dbReference>
<dbReference type="PROSITE" id="PS00012">
    <property type="entry name" value="PHOSPHOPANTETHEINE"/>
    <property type="match status" value="1"/>
</dbReference>
<feature type="compositionally biased region" description="Low complexity" evidence="4">
    <location>
        <begin position="2993"/>
        <end position="3002"/>
    </location>
</feature>
<feature type="compositionally biased region" description="Basic and acidic residues" evidence="4">
    <location>
        <begin position="2796"/>
        <end position="2835"/>
    </location>
</feature>
<dbReference type="SMART" id="SM00827">
    <property type="entry name" value="PKS_AT"/>
    <property type="match status" value="1"/>
</dbReference>
<dbReference type="InterPro" id="IPR020841">
    <property type="entry name" value="PKS_Beta-ketoAc_synthase_dom"/>
</dbReference>
<name>A0AA36MPA7_9DINO</name>
<dbReference type="Gene3D" id="3.40.366.10">
    <property type="entry name" value="Malonyl-Coenzyme A Acyl Carrier Protein, domain 2"/>
    <property type="match status" value="1"/>
</dbReference>
<dbReference type="Gene3D" id="3.50.50.60">
    <property type="entry name" value="FAD/NAD(P)-binding domain"/>
    <property type="match status" value="1"/>
</dbReference>
<dbReference type="InterPro" id="IPR050091">
    <property type="entry name" value="PKS_NRPS_Biosynth_Enz"/>
</dbReference>
<reference evidence="6" key="1">
    <citation type="submission" date="2023-08" db="EMBL/GenBank/DDBJ databases">
        <authorList>
            <person name="Chen Y."/>
            <person name="Shah S."/>
            <person name="Dougan E. K."/>
            <person name="Thang M."/>
            <person name="Chan C."/>
        </authorList>
    </citation>
    <scope>NUCLEOTIDE SEQUENCE</scope>
</reference>
<keyword evidence="7" id="KW-1185">Reference proteome</keyword>
<dbReference type="PANTHER" id="PTHR43775">
    <property type="entry name" value="FATTY ACID SYNTHASE"/>
    <property type="match status" value="1"/>
</dbReference>
<feature type="compositionally biased region" description="Basic and acidic residues" evidence="4">
    <location>
        <begin position="2506"/>
        <end position="2548"/>
    </location>
</feature>
<dbReference type="SMART" id="SM00825">
    <property type="entry name" value="PKS_KS"/>
    <property type="match status" value="1"/>
</dbReference>
<feature type="compositionally biased region" description="Basic and acidic residues" evidence="4">
    <location>
        <begin position="2158"/>
        <end position="2173"/>
    </location>
</feature>
<feature type="compositionally biased region" description="Basic and acidic residues" evidence="4">
    <location>
        <begin position="2574"/>
        <end position="2591"/>
    </location>
</feature>
<evidence type="ECO:0000313" key="6">
    <source>
        <dbReference type="EMBL" id="CAJ1374402.1"/>
    </source>
</evidence>
<evidence type="ECO:0000256" key="2">
    <source>
        <dbReference type="ARBA" id="ARBA00022553"/>
    </source>
</evidence>
<organism evidence="6 7">
    <name type="scientific">Effrenium voratum</name>
    <dbReference type="NCBI Taxonomy" id="2562239"/>
    <lineage>
        <taxon>Eukaryota</taxon>
        <taxon>Sar</taxon>
        <taxon>Alveolata</taxon>
        <taxon>Dinophyceae</taxon>
        <taxon>Suessiales</taxon>
        <taxon>Symbiodiniaceae</taxon>
        <taxon>Effrenium</taxon>
    </lineage>
</organism>
<feature type="compositionally biased region" description="Basic and acidic residues" evidence="4">
    <location>
        <begin position="2370"/>
        <end position="2424"/>
    </location>
</feature>
<dbReference type="SUPFAM" id="SSF52151">
    <property type="entry name" value="FabD/lysophospholipase-like"/>
    <property type="match status" value="1"/>
</dbReference>
<dbReference type="InterPro" id="IPR009081">
    <property type="entry name" value="PP-bd_ACP"/>
</dbReference>
<feature type="compositionally biased region" description="Low complexity" evidence="4">
    <location>
        <begin position="3051"/>
        <end position="3064"/>
    </location>
</feature>
<dbReference type="EMBL" id="CAUJNA010000247">
    <property type="protein sequence ID" value="CAJ1374402.1"/>
    <property type="molecule type" value="Genomic_DNA"/>
</dbReference>
<feature type="compositionally biased region" description="Basic and acidic residues" evidence="4">
    <location>
        <begin position="2645"/>
        <end position="2699"/>
    </location>
</feature>
<evidence type="ECO:0000256" key="4">
    <source>
        <dbReference type="SAM" id="MobiDB-lite"/>
    </source>
</evidence>
<dbReference type="Proteomes" id="UP001178507">
    <property type="component" value="Unassembled WGS sequence"/>
</dbReference>
<feature type="region of interest" description="Disordered" evidence="4">
    <location>
        <begin position="2900"/>
        <end position="2949"/>
    </location>
</feature>
<dbReference type="InterPro" id="IPR036736">
    <property type="entry name" value="ACP-like_sf"/>
</dbReference>
<feature type="region of interest" description="Disordered" evidence="4">
    <location>
        <begin position="2973"/>
        <end position="3002"/>
    </location>
</feature>
<dbReference type="SUPFAM" id="SSF51726">
    <property type="entry name" value="UROD/MetE-like"/>
    <property type="match status" value="1"/>
</dbReference>
<sequence length="3064" mass="337371">MSAQLRQPAPADVESRVFVFCGEGAHSADTDLDMLKFSPSWPAVQQALRDVGHADPEVFLQANLGVHSAPNSPVLSVAVGILNADLWKQWGQTPSVVLGHSVGEIAAAYTAGMLTIGQAIGIAHGMGVAMQNLAGFMLHAELPRSGLTSLPTGVHLASVNYVVKRGDCKEKDLLSVTLCGLGSAEDCLAEHPGAKVLQPQHAWHHPEAPLPATDLPRGQASSIAFISSVTGTQLHELSQDHWRRWLRSPVNFAEALQVAAGHARRCAVLEMGPHPVFHAAIQASFGDELMAYASSMHRGEKAAPWLRSQRGQLPGFRARLAQGLRALRVPGVPGAPELCPVTRFAEQGFSSQQLVPLAQRLAGFFPGLAVHDLYRFTSLEKLQDWDGEVSLGRMPGTAGTAGTAGTTGTAGTAGTAGVDQLEILGCGVRLPAGIHSPGALWTLLLDDDRHAAFAAKDGVKAAFLQPKFDGQAAMAAAEAAGVEGAEAAAMDPQHAFALQLAQEMWEDAGSEAAQAAKARLDHVGVYIGAWQPAVSNARASAYHTIGTSLSALAARVANAHDLQGPVMTLNTACSSALVAVHEALRDARAGRIDFAIAGGVNLFGDDLQLFTNLRRAGMLSPSGRCHTFSADADGYVRAEGGALFLLHTSDSKDSKMPSRCRILGSAVTQNSKQKPLSSVDPAAQERAIRLACQDAGVRPAELAAVELHGTGTPLGDPVEVSALAKAVGHAPCVMTAVKMHLGHLESAAGAVGLMKAMLMCQHRQVLGFSIDGKGLNPQVIAAMEGSCLPTPGKQASLTEDSVLGVSSFGFAGSNAHIIVAPTPAHHAYPKYEGGGRHETVPTRPPSALSLAETVSTASPRSQRSQEPAKCPSTHASRLFSVAEDGDLPGEVDINVNSLTFVGSAVLSIVGGDAEVDVDADLHELGVDSLGLAELLGLLEDKFGRGCITIDKIMDEPSCRAIATNLECGSARPLPPSVSTPAPKRLPAKSVTIVLPNTVPETVLTQPSVKSPSPSKPWIRTTHVGSLPRPAGQLHLAEVIVQQAGCVDVINDGEWGRDNYIADVISRIPNLRGTAGAAGCCAKHAMPVAADMHDVPIYAQRFTGGNGLITLNPKREAVSDLACVAHPKYEEAEIPSLRPFLEAVAKAEKDAADCFYSVPSPGTMALFCQDAYFHDHKAYVMALAEALAPEYRQVARTGLQLQVDCPDLAMGRHTRWSEMTDSEFLDIARCNVEALNIALKDVPLEQIRIHVCWGNYAGPHHKDMPAGLLWPILAEAKATYLLVEGANARHRMDVLAFEEAVKKGHFKEHQVIVPGLIDTTAARVEDPRLIAETLLRYVRAAGHPARVMAGTDCGFASTAKSTAITSDLAWLKLRSLADGADLATRCFIEQRAPVPCRTPAFAPTPFRAVIFAAASDQVDYVAELRQAFDGLTMHSTLVFSADAFAELRWVVDVPLALVALGSEGLALAQRTLQQLEEDKAVARRPAKLMSFDDPRSMPSTAEVASAVRAEALGRTGFDKRSLVLPRLGSPPASVDVVVVGAGLLGMLTAHRCRSAGFSVAVLEQRALVGGIWSMYANATSQVNSSEGGYCIKELIGEDDGKAAWDNRDHSTAAEVLTDFAKLGDKLKDHIFTSVKVVKVLGERGNYTVLFEDAVSQSAGIAQCRGVVLCINDRVGLPRPLDAPGRSDFAGVVADGTSDSLAGVAWRGKRVVIAGMGAFAVENVRTALEHGAAQVTVVGRRHGTICPKAIDYLNFVKPWDAKYKHDTQTNVKQFLRWKQLYEASGCIVPECWPKQVKHDGHTISVSDIWFIAHFMNKLRSNTGEIKCVETDGVVLSSGDFIACDIVVGCIGFERSSFLCESLTGRSEVKTTNYLDKDMMYLADAEIDEGAFNSFFGSSVLEYGKFFSNVFVEGLQRPELGEQLWGVDIPAVPITQRKWNQYIAAAMKLIETDQQIAEHARHQVDRRTAHFWRTLPPGSFLEVNRRDWEELHHRLNGGVPVPKEQQLPYFFDEIPEWCSDSQVVDVLSGRWRKVLLSEFAGCLVASTFQMRIILETLWVSFRFLEWPERRHRRHRPEARSGPIAYLACAVDRHGMAQDPGNCIRGVTKCMAETPMDVPATVQRAASAFRRRVPKKPEAREVEAPDARKEHAKAQPQAQEKQVQEKQSLEEAERKAQEAQEAQKKLVRQLEQERLQAQQALEEVRAEASMARAQEAHARQQFEWPGGKIRQDWIEPLMKNVRLMRWAESKAQEAQEAQKKLVRQLEQAESKAQEAQEAQKKLVRQLEQERVHAQQALEEASMARAQEAHARQQFEQAQEKQAQETQVQERRGLKEAESKAQEAQEAQKKLVRQLEQERVHAQQALEEASMARAQEAHARQQFEQAQEKQAQETQVQERRALKEAESKAQEAQEAQKKLVRQLEQERVHAQQALEEASMARAQEAHARQQFEQAQEKQAQETQVQERRALKEAESKAQEAQEAQKKLVRQLEQERVHAQQALEEASMARVQEAHARQQFEQAQEKQAQKTQAQERRALKEAESKAREAQEAQKKLVRQLEQERVYAQQALEEASMARAQEAHARQQFENSQKKHVQEGQVQERQAWKEAESKAQEAQEAQEAQKKLGRQLEQERLQAQQALEEASMARAQEAHARQQFEQAQEKQAHERQAQERRAQAEAESKAQEAQEAQKKLGRQLEQERLHAQQALEEASMARAQEAHARQQFENSQKKHVQEGQVQERQALKEAESRAQEAQEAQKTLVRQLEQERVHAQQAVEEASMARAQEAHARQQFENSQQKHVQERQVQERQALKEAESKAQEAQEAQKKLGRQLEQERLHAQQALEEASMARAQEAHARQQFENSQKKHVQEGQVQERRALKEAESKVQEAQEAQKKLVRQLEQEWPGDCKRSGHLKRKHTQGSSLSKRKRSKRKRGTCWKRPKARRLRRCRRSRQSSWSRSSCEHCRQLERHPWPERRKHMRGSRRSWPCERKGSSRRSSGLFRSNSWQLPPRLRRLLRRHRRSRQSNWSRSSCEHCKRLDPREASAGSTREAGKAIGARAVASAARS</sequence>
<feature type="compositionally biased region" description="Basic and acidic residues" evidence="4">
    <location>
        <begin position="2849"/>
        <end position="2887"/>
    </location>
</feature>
<evidence type="ECO:0000256" key="1">
    <source>
        <dbReference type="ARBA" id="ARBA00022450"/>
    </source>
</evidence>
<dbReference type="InterPro" id="IPR036188">
    <property type="entry name" value="FAD/NAD-bd_sf"/>
</dbReference>
<feature type="compositionally biased region" description="Basic and acidic residues" evidence="4">
    <location>
        <begin position="3029"/>
        <end position="3040"/>
    </location>
</feature>
<keyword evidence="2" id="KW-0597">Phosphoprotein</keyword>
<dbReference type="InterPro" id="IPR014043">
    <property type="entry name" value="Acyl_transferase_dom"/>
</dbReference>
<dbReference type="Pfam" id="PF13450">
    <property type="entry name" value="NAD_binding_8"/>
    <property type="match status" value="1"/>
</dbReference>
<feature type="domain" description="Ketosynthase family 3 (KS3)" evidence="5">
    <location>
        <begin position="418"/>
        <end position="821"/>
    </location>
</feature>
<evidence type="ECO:0000256" key="3">
    <source>
        <dbReference type="ARBA" id="ARBA00022679"/>
    </source>
</evidence>
<comment type="caution">
    <text evidence="6">The sequence shown here is derived from an EMBL/GenBank/DDBJ whole genome shotgun (WGS) entry which is preliminary data.</text>
</comment>
<dbReference type="SUPFAM" id="SSF51905">
    <property type="entry name" value="FAD/NAD(P)-binding domain"/>
    <property type="match status" value="1"/>
</dbReference>
<evidence type="ECO:0000259" key="5">
    <source>
        <dbReference type="PROSITE" id="PS52004"/>
    </source>
</evidence>
<dbReference type="Gene3D" id="3.40.47.10">
    <property type="match status" value="1"/>
</dbReference>
<feature type="compositionally biased region" description="Low complexity" evidence="4">
    <location>
        <begin position="2630"/>
        <end position="2639"/>
    </location>
</feature>
<dbReference type="InterPro" id="IPR006162">
    <property type="entry name" value="Ppantetheine_attach_site"/>
</dbReference>
<feature type="region of interest" description="Disordered" evidence="4">
    <location>
        <begin position="2569"/>
        <end position="2887"/>
    </location>
</feature>
<feature type="compositionally biased region" description="Basic and acidic residues" evidence="4">
    <location>
        <begin position="2438"/>
        <end position="2492"/>
    </location>
</feature>
<dbReference type="CDD" id="cd00833">
    <property type="entry name" value="PKS"/>
    <property type="match status" value="1"/>
</dbReference>
<dbReference type="PROSITE" id="PS00606">
    <property type="entry name" value="KS3_1"/>
    <property type="match status" value="1"/>
</dbReference>
<feature type="compositionally biased region" description="Polar residues" evidence="4">
    <location>
        <begin position="854"/>
        <end position="865"/>
    </location>
</feature>
<dbReference type="Gene3D" id="3.20.20.210">
    <property type="match status" value="1"/>
</dbReference>
<dbReference type="Pfam" id="PF00550">
    <property type="entry name" value="PP-binding"/>
    <property type="match status" value="1"/>
</dbReference>
<feature type="region of interest" description="Disordered" evidence="4">
    <location>
        <begin position="2261"/>
        <end position="2548"/>
    </location>
</feature>
<dbReference type="SUPFAM" id="SSF53901">
    <property type="entry name" value="Thiolase-like"/>
    <property type="match status" value="1"/>
</dbReference>
<dbReference type="InterPro" id="IPR018201">
    <property type="entry name" value="Ketoacyl_synth_AS"/>
</dbReference>
<dbReference type="SUPFAM" id="SSF47336">
    <property type="entry name" value="ACP-like"/>
    <property type="match status" value="1"/>
</dbReference>
<feature type="compositionally biased region" description="Basic and acidic residues" evidence="4">
    <location>
        <begin position="2738"/>
        <end position="2749"/>
    </location>
</feature>
<keyword evidence="3" id="KW-0808">Transferase</keyword>
<feature type="compositionally biased region" description="Basic residues" evidence="4">
    <location>
        <begin position="2908"/>
        <end position="2949"/>
    </location>
</feature>
<dbReference type="PANTHER" id="PTHR43775:SF37">
    <property type="entry name" value="SI:DKEY-61P9.11"/>
    <property type="match status" value="1"/>
</dbReference>
<feature type="compositionally biased region" description="Basic and acidic residues" evidence="4">
    <location>
        <begin position="2131"/>
        <end position="2149"/>
    </location>
</feature>
<dbReference type="InterPro" id="IPR014031">
    <property type="entry name" value="Ketoacyl_synth_C"/>
</dbReference>
<dbReference type="Pfam" id="PF00109">
    <property type="entry name" value="ketoacyl-synt"/>
    <property type="match status" value="1"/>
</dbReference>
<dbReference type="GO" id="GO:0006633">
    <property type="term" value="P:fatty acid biosynthetic process"/>
    <property type="evidence" value="ECO:0007669"/>
    <property type="project" value="InterPro"/>
</dbReference>
<keyword evidence="1" id="KW-0596">Phosphopantetheine</keyword>
<feature type="compositionally biased region" description="Basic and acidic residues" evidence="4">
    <location>
        <begin position="2713"/>
        <end position="2730"/>
    </location>
</feature>
<dbReference type="GO" id="GO:0004312">
    <property type="term" value="F:fatty acid synthase activity"/>
    <property type="evidence" value="ECO:0007669"/>
    <property type="project" value="TreeGrafter"/>
</dbReference>
<dbReference type="InterPro" id="IPR038071">
    <property type="entry name" value="UROD/MetE-like_sf"/>
</dbReference>